<feature type="compositionally biased region" description="Pro residues" evidence="7">
    <location>
        <begin position="540"/>
        <end position="550"/>
    </location>
</feature>
<organism evidence="11 12">
    <name type="scientific">Petrolisthes manimaculis</name>
    <dbReference type="NCBI Taxonomy" id="1843537"/>
    <lineage>
        <taxon>Eukaryota</taxon>
        <taxon>Metazoa</taxon>
        <taxon>Ecdysozoa</taxon>
        <taxon>Arthropoda</taxon>
        <taxon>Crustacea</taxon>
        <taxon>Multicrustacea</taxon>
        <taxon>Malacostraca</taxon>
        <taxon>Eumalacostraca</taxon>
        <taxon>Eucarida</taxon>
        <taxon>Decapoda</taxon>
        <taxon>Pleocyemata</taxon>
        <taxon>Anomura</taxon>
        <taxon>Galatheoidea</taxon>
        <taxon>Porcellanidae</taxon>
        <taxon>Petrolisthes</taxon>
    </lineage>
</organism>
<feature type="domain" description="RING-type" evidence="9">
    <location>
        <begin position="383"/>
        <end position="421"/>
    </location>
</feature>
<dbReference type="SUPFAM" id="SSF57756">
    <property type="entry name" value="Retrovirus zinc finger-like domains"/>
    <property type="match status" value="1"/>
</dbReference>
<keyword evidence="4 6" id="KW-0863">Zinc-finger</keyword>
<dbReference type="Gene3D" id="3.30.40.10">
    <property type="entry name" value="Zinc/RING finger domain, C3HC4 (zinc finger)"/>
    <property type="match status" value="1"/>
</dbReference>
<dbReference type="GO" id="GO:0061630">
    <property type="term" value="F:ubiquitin protein ligase activity"/>
    <property type="evidence" value="ECO:0007669"/>
    <property type="project" value="InterPro"/>
</dbReference>
<dbReference type="GO" id="GO:0003697">
    <property type="term" value="F:single-stranded DNA binding"/>
    <property type="evidence" value="ECO:0007669"/>
    <property type="project" value="InterPro"/>
</dbReference>
<dbReference type="GO" id="GO:0008270">
    <property type="term" value="F:zinc ion binding"/>
    <property type="evidence" value="ECO:0007669"/>
    <property type="project" value="UniProtKB-KW"/>
</dbReference>
<evidence type="ECO:0000313" key="11">
    <source>
        <dbReference type="EMBL" id="KAK4316672.1"/>
    </source>
</evidence>
<protein>
    <recommendedName>
        <fullName evidence="2">E3 ubiquitin-protein ligase CHFR</fullName>
    </recommendedName>
</protein>
<evidence type="ECO:0000259" key="8">
    <source>
        <dbReference type="PROSITE" id="PS50006"/>
    </source>
</evidence>
<evidence type="ECO:0000256" key="3">
    <source>
        <dbReference type="ARBA" id="ARBA00022723"/>
    </source>
</evidence>
<evidence type="ECO:0000256" key="7">
    <source>
        <dbReference type="SAM" id="MobiDB-lite"/>
    </source>
</evidence>
<gene>
    <name evidence="11" type="ORF">Pmani_012196</name>
</gene>
<comment type="similarity">
    <text evidence="1">Belongs to the CHFR family.</text>
</comment>
<dbReference type="InterPro" id="IPR001878">
    <property type="entry name" value="Znf_CCHC"/>
</dbReference>
<feature type="compositionally biased region" description="Pro residues" evidence="7">
    <location>
        <begin position="499"/>
        <end position="508"/>
    </location>
</feature>
<dbReference type="Pfam" id="PF13639">
    <property type="entry name" value="zf-RING_2"/>
    <property type="match status" value="1"/>
</dbReference>
<dbReference type="Gene3D" id="2.60.200.20">
    <property type="match status" value="1"/>
</dbReference>
<feature type="region of interest" description="Disordered" evidence="7">
    <location>
        <begin position="262"/>
        <end position="305"/>
    </location>
</feature>
<proteinExistence type="inferred from homology"/>
<dbReference type="SMART" id="SM00184">
    <property type="entry name" value="RING"/>
    <property type="match status" value="1"/>
</dbReference>
<feature type="domain" description="CCHC-type" evidence="10">
    <location>
        <begin position="598"/>
        <end position="614"/>
    </location>
</feature>
<dbReference type="PROSITE" id="PS50158">
    <property type="entry name" value="ZF_CCHC"/>
    <property type="match status" value="1"/>
</dbReference>
<keyword evidence="5" id="KW-0862">Zinc</keyword>
<dbReference type="GO" id="GO:0006301">
    <property type="term" value="P:DNA damage tolerance"/>
    <property type="evidence" value="ECO:0007669"/>
    <property type="project" value="InterPro"/>
</dbReference>
<feature type="region of interest" description="Disordered" evidence="7">
    <location>
        <begin position="472"/>
        <end position="589"/>
    </location>
</feature>
<dbReference type="GO" id="GO:0006513">
    <property type="term" value="P:protein monoubiquitination"/>
    <property type="evidence" value="ECO:0007669"/>
    <property type="project" value="InterPro"/>
</dbReference>
<evidence type="ECO:0000259" key="9">
    <source>
        <dbReference type="PROSITE" id="PS50089"/>
    </source>
</evidence>
<dbReference type="InterPro" id="IPR001841">
    <property type="entry name" value="Znf_RING"/>
</dbReference>
<accession>A0AAE1Q104</accession>
<dbReference type="Pfam" id="PF00498">
    <property type="entry name" value="FHA"/>
    <property type="match status" value="1"/>
</dbReference>
<comment type="caution">
    <text evidence="11">The sequence shown here is derived from an EMBL/GenBank/DDBJ whole genome shotgun (WGS) entry which is preliminary data.</text>
</comment>
<evidence type="ECO:0000256" key="6">
    <source>
        <dbReference type="PROSITE-ProRule" id="PRU00047"/>
    </source>
</evidence>
<evidence type="ECO:0000256" key="1">
    <source>
        <dbReference type="ARBA" id="ARBA00005797"/>
    </source>
</evidence>
<dbReference type="PROSITE" id="PS00518">
    <property type="entry name" value="ZF_RING_1"/>
    <property type="match status" value="1"/>
</dbReference>
<dbReference type="SUPFAM" id="SSF49879">
    <property type="entry name" value="SMAD/FHA domain"/>
    <property type="match status" value="1"/>
</dbReference>
<feature type="compositionally biased region" description="Basic residues" evidence="7">
    <location>
        <begin position="479"/>
        <end position="495"/>
    </location>
</feature>
<feature type="domain" description="FHA" evidence="8">
    <location>
        <begin position="1"/>
        <end position="55"/>
    </location>
</feature>
<feature type="compositionally biased region" description="Acidic residues" evidence="7">
    <location>
        <begin position="562"/>
        <end position="574"/>
    </location>
</feature>
<dbReference type="AlphaFoldDB" id="A0AAE1Q104"/>
<dbReference type="EMBL" id="JAWZYT010000997">
    <property type="protein sequence ID" value="KAK4316672.1"/>
    <property type="molecule type" value="Genomic_DNA"/>
</dbReference>
<dbReference type="InterPro" id="IPR017907">
    <property type="entry name" value="Znf_RING_CS"/>
</dbReference>
<keyword evidence="3" id="KW-0479">Metal-binding</keyword>
<reference evidence="11" key="1">
    <citation type="submission" date="2023-11" db="EMBL/GenBank/DDBJ databases">
        <title>Genome assemblies of two species of porcelain crab, Petrolisthes cinctipes and Petrolisthes manimaculis (Anomura: Porcellanidae).</title>
        <authorList>
            <person name="Angst P."/>
        </authorList>
    </citation>
    <scope>NUCLEOTIDE SEQUENCE</scope>
    <source>
        <strain evidence="11">PB745_02</strain>
        <tissue evidence="11">Gill</tissue>
    </source>
</reference>
<dbReference type="InterPro" id="IPR039577">
    <property type="entry name" value="Rad18"/>
</dbReference>
<dbReference type="CDD" id="cd16535">
    <property type="entry name" value="RING-HC_RNF8"/>
    <property type="match status" value="1"/>
</dbReference>
<dbReference type="PANTHER" id="PTHR14134:SF3">
    <property type="entry name" value="RING-CH-TYPE DOMAIN-CONTAINING PROTEIN"/>
    <property type="match status" value="1"/>
</dbReference>
<feature type="compositionally biased region" description="Basic and acidic residues" evidence="7">
    <location>
        <begin position="86"/>
        <end position="112"/>
    </location>
</feature>
<dbReference type="PROSITE" id="PS50089">
    <property type="entry name" value="ZF_RING_2"/>
    <property type="match status" value="1"/>
</dbReference>
<evidence type="ECO:0000256" key="2">
    <source>
        <dbReference type="ARBA" id="ARBA00017908"/>
    </source>
</evidence>
<dbReference type="InterPro" id="IPR036875">
    <property type="entry name" value="Znf_CCHC_sf"/>
</dbReference>
<feature type="compositionally biased region" description="Low complexity" evidence="7">
    <location>
        <begin position="580"/>
        <end position="589"/>
    </location>
</feature>
<evidence type="ECO:0000259" key="10">
    <source>
        <dbReference type="PROSITE" id="PS50158"/>
    </source>
</evidence>
<dbReference type="InterPro" id="IPR013083">
    <property type="entry name" value="Znf_RING/FYVE/PHD"/>
</dbReference>
<evidence type="ECO:0000256" key="4">
    <source>
        <dbReference type="ARBA" id="ARBA00022771"/>
    </source>
</evidence>
<keyword evidence="12" id="KW-1185">Reference proteome</keyword>
<sequence>MMVRTAKDEVVILGRKDFPGEHISRNHAKFILTNEHQWNVSNMGRNGVYVNGVCIGDTTPHTLTIGDTIQFGQPDTFVYRFKAKRGKGEREREKGEREGAKKSKLADERLGSLTSERADLERRLRESEVEKERLEREKEEICQSLQSQQEALQHRYEQEKEQLEQKYTDGTNVLKQKETLAVNLKQQVAELKNRLDEDRNQLEDKLLQEEKQRNDILKEKECVESRLQEENARRTHLEKQLQNTQTLKDKLQQQVEAIESASRLREQEQQQAEQELRTKLDGVESEMKDRIEEEVRKSTKLQEEREKEMSGLMGEKEKLLLQLQQLQQQHDQQRDKLQDDLHLVEAQKMSLEQELATTSTNTYNAKLEVVESVSDVLENELQCPICSEMFITAIMLGCSHTFCRYCIDQWKKNKNNCPNCRENISSETRSLVVDNFIDKIVPTLSDELKKRRNDIVHQRKVEMEAAALAQAQAQAQAQARRRGRGGRAARARGRGRNVVPPPPVPAPTPAAAFTNLSNLTNPSSNQPNPQSDLPNLINPPLNPPPNPNPIPNTQDEVMIISSEDENSEDDDENSEDRYNDSSSEVSGDESVYYGGYGRCYLCHRRGHWANGCPSGGDW</sequence>
<dbReference type="Proteomes" id="UP001292094">
    <property type="component" value="Unassembled WGS sequence"/>
</dbReference>
<feature type="compositionally biased region" description="Low complexity" evidence="7">
    <location>
        <begin position="509"/>
        <end position="539"/>
    </location>
</feature>
<name>A0AAE1Q104_9EUCA</name>
<dbReference type="PANTHER" id="PTHR14134">
    <property type="entry name" value="E3 UBIQUITIN-PROTEIN LIGASE RAD18"/>
    <property type="match status" value="1"/>
</dbReference>
<feature type="region of interest" description="Disordered" evidence="7">
    <location>
        <begin position="83"/>
        <end position="112"/>
    </location>
</feature>
<dbReference type="PROSITE" id="PS50006">
    <property type="entry name" value="FHA_DOMAIN"/>
    <property type="match status" value="1"/>
</dbReference>
<evidence type="ECO:0000313" key="12">
    <source>
        <dbReference type="Proteomes" id="UP001292094"/>
    </source>
</evidence>
<evidence type="ECO:0000256" key="5">
    <source>
        <dbReference type="ARBA" id="ARBA00022833"/>
    </source>
</evidence>
<dbReference type="InterPro" id="IPR000253">
    <property type="entry name" value="FHA_dom"/>
</dbReference>
<dbReference type="SUPFAM" id="SSF57850">
    <property type="entry name" value="RING/U-box"/>
    <property type="match status" value="1"/>
</dbReference>
<dbReference type="InterPro" id="IPR008984">
    <property type="entry name" value="SMAD_FHA_dom_sf"/>
</dbReference>